<reference evidence="3" key="1">
    <citation type="submission" date="2021-01" db="EMBL/GenBank/DDBJ databases">
        <authorList>
            <consortium name="Genoscope - CEA"/>
            <person name="William W."/>
        </authorList>
    </citation>
    <scope>NUCLEOTIDE SEQUENCE</scope>
</reference>
<evidence type="ECO:0000313" key="4">
    <source>
        <dbReference type="Proteomes" id="UP000688137"/>
    </source>
</evidence>
<keyword evidence="1" id="KW-0175">Coiled coil</keyword>
<organism evidence="3 4">
    <name type="scientific">Paramecium primaurelia</name>
    <dbReference type="NCBI Taxonomy" id="5886"/>
    <lineage>
        <taxon>Eukaryota</taxon>
        <taxon>Sar</taxon>
        <taxon>Alveolata</taxon>
        <taxon>Ciliophora</taxon>
        <taxon>Intramacronucleata</taxon>
        <taxon>Oligohymenophorea</taxon>
        <taxon>Peniculida</taxon>
        <taxon>Parameciidae</taxon>
        <taxon>Paramecium</taxon>
    </lineage>
</organism>
<comment type="caution">
    <text evidence="3">The sequence shown here is derived from an EMBL/GenBank/DDBJ whole genome shotgun (WGS) entry which is preliminary data.</text>
</comment>
<dbReference type="Proteomes" id="UP000688137">
    <property type="component" value="Unassembled WGS sequence"/>
</dbReference>
<sequence length="881" mass="105493">MNSSNTYQSWNQQSQVGTFQSMYNNETQQIRFKEESFSTFQPVIQQQTSWTQSQLLGRVDEKDFLVVQKTKTFEKSEAERQQHYEELIQDNQRMREVIEELKREVATYKASSSSDAEMLRKELQITQQELEAANKEIKMLKSGIESKQKIEMNNIQMELEKWKKRCAELEQKEKENTEQLKQLAYYQNRLKLYELDAKKKFEKYQTVDLLQQQLSDQEALIEELKREIHRWEERYDALALESQEIRIKLSSNNRVSQLEDDIKAYIHEIGQWKKRCLAMEAKFEASDEAKLLARIDQLNRLLAERDQDIQKSRAQLNLQISQQQQSKYLNSAMQNSEYENQLEQLRRQLQDTQNKLEQQNKDMEGFKMQANVFNAEKFEELEQEKWKLESQIEELERDCDTFMLRIKELEQQFQELTIKYNEQNANYIKYKEIIDANSSKYKNVENLTKEIQNYQKELEVWKSRYFQTEIRLKEYDSLRMEYEKLLRQQTNIQTTFVNIETDAQYIQIKKERDMFQRQISDLETKLREQSSNLREQSSTLREQQNTGFKVQQDDSIKIERDNYYNKIQELELRIKELQSQQSQSVKYQNDDSKVRELEAKIREYLFQINSYESRITNYESRIATYETKIREFETRSKEYETRNTQSLIEKTVVLTDEPKIKELTEIIQQKNKRILELEQNGNYSMNNQSSVIVIKEQVRIKDQRIRELEVQVENLQLELGRLQNLKRDQESRINVMLQKITEYESQLNILQEVKLRQSKRSPSQQQQKITSTTYIQQQPIIQTNSYIKQNNNTQSAIYQSSQQIVPSTNPISQNIGFQQMNNSITTTRQVVITGESQKNLYPKEENIQSQIIDRINPNRIIQDLNGQQSPQIIVSQYKPIN</sequence>
<proteinExistence type="predicted"/>
<name>A0A8S1MY97_PARPR</name>
<feature type="coiled-coil region" evidence="1">
    <location>
        <begin position="84"/>
        <end position="464"/>
    </location>
</feature>
<evidence type="ECO:0000256" key="1">
    <source>
        <dbReference type="SAM" id="Coils"/>
    </source>
</evidence>
<dbReference type="OMA" id="AYIHEIG"/>
<evidence type="ECO:0000313" key="3">
    <source>
        <dbReference type="EMBL" id="CAD8085378.1"/>
    </source>
</evidence>
<feature type="compositionally biased region" description="Polar residues" evidence="2">
    <location>
        <begin position="529"/>
        <end position="547"/>
    </location>
</feature>
<feature type="region of interest" description="Disordered" evidence="2">
    <location>
        <begin position="527"/>
        <end position="547"/>
    </location>
</feature>
<dbReference type="EMBL" id="CAJJDM010000077">
    <property type="protein sequence ID" value="CAD8085378.1"/>
    <property type="molecule type" value="Genomic_DNA"/>
</dbReference>
<accession>A0A8S1MY97</accession>
<gene>
    <name evidence="3" type="ORF">PPRIM_AZ9-3.1.T0740106</name>
</gene>
<evidence type="ECO:0000256" key="2">
    <source>
        <dbReference type="SAM" id="MobiDB-lite"/>
    </source>
</evidence>
<dbReference type="AlphaFoldDB" id="A0A8S1MY97"/>
<protein>
    <submittedName>
        <fullName evidence="3">Uncharacterized protein</fullName>
    </submittedName>
</protein>
<keyword evidence="4" id="KW-1185">Reference proteome</keyword>